<dbReference type="Proteomes" id="UP000295689">
    <property type="component" value="Unassembled WGS sequence"/>
</dbReference>
<evidence type="ECO:0000259" key="2">
    <source>
        <dbReference type="PROSITE" id="PS50887"/>
    </source>
</evidence>
<name>A0A4R2BEE1_9BACI</name>
<reference evidence="3 4" key="1">
    <citation type="journal article" date="2015" name="Stand. Genomic Sci.">
        <title>Genomic Encyclopedia of Bacterial and Archaeal Type Strains, Phase III: the genomes of soil and plant-associated and newly described type strains.</title>
        <authorList>
            <person name="Whitman W.B."/>
            <person name="Woyke T."/>
            <person name="Klenk H.P."/>
            <person name="Zhou Y."/>
            <person name="Lilburn T.G."/>
            <person name="Beck B.J."/>
            <person name="De Vos P."/>
            <person name="Vandamme P."/>
            <person name="Eisen J.A."/>
            <person name="Garrity G."/>
            <person name="Hugenholtz P."/>
            <person name="Kyrpides N.C."/>
        </authorList>
    </citation>
    <scope>NUCLEOTIDE SEQUENCE [LARGE SCALE GENOMIC DNA]</scope>
    <source>
        <strain evidence="3 4">CV53</strain>
    </source>
</reference>
<dbReference type="InterPro" id="IPR000160">
    <property type="entry name" value="GGDEF_dom"/>
</dbReference>
<evidence type="ECO:0000256" key="1">
    <source>
        <dbReference type="SAM" id="Phobius"/>
    </source>
</evidence>
<dbReference type="NCBIfam" id="TIGR00254">
    <property type="entry name" value="GGDEF"/>
    <property type="match status" value="1"/>
</dbReference>
<feature type="transmembrane region" description="Helical" evidence="1">
    <location>
        <begin position="17"/>
        <end position="35"/>
    </location>
</feature>
<dbReference type="PANTHER" id="PTHR45138:SF9">
    <property type="entry name" value="DIGUANYLATE CYCLASE DGCM-RELATED"/>
    <property type="match status" value="1"/>
</dbReference>
<organism evidence="3 4">
    <name type="scientific">Mesobacillus foraminis</name>
    <dbReference type="NCBI Taxonomy" id="279826"/>
    <lineage>
        <taxon>Bacteria</taxon>
        <taxon>Bacillati</taxon>
        <taxon>Bacillota</taxon>
        <taxon>Bacilli</taxon>
        <taxon>Bacillales</taxon>
        <taxon>Bacillaceae</taxon>
        <taxon>Mesobacillus</taxon>
    </lineage>
</organism>
<keyword evidence="1" id="KW-1133">Transmembrane helix</keyword>
<dbReference type="EMBL" id="SLVV01000005">
    <property type="protein sequence ID" value="TCN25347.1"/>
    <property type="molecule type" value="Genomic_DNA"/>
</dbReference>
<dbReference type="Gene3D" id="3.30.70.270">
    <property type="match status" value="1"/>
</dbReference>
<dbReference type="FunFam" id="3.30.70.270:FF:000001">
    <property type="entry name" value="Diguanylate cyclase domain protein"/>
    <property type="match status" value="1"/>
</dbReference>
<feature type="transmembrane region" description="Helical" evidence="1">
    <location>
        <begin position="126"/>
        <end position="145"/>
    </location>
</feature>
<comment type="caution">
    <text evidence="3">The sequence shown here is derived from an EMBL/GenBank/DDBJ whole genome shotgun (WGS) entry which is preliminary data.</text>
</comment>
<dbReference type="SMART" id="SM00267">
    <property type="entry name" value="GGDEF"/>
    <property type="match status" value="1"/>
</dbReference>
<proteinExistence type="predicted"/>
<dbReference type="SUPFAM" id="SSF55073">
    <property type="entry name" value="Nucleotide cyclase"/>
    <property type="match status" value="1"/>
</dbReference>
<keyword evidence="1" id="KW-0812">Transmembrane</keyword>
<dbReference type="InterPro" id="IPR043128">
    <property type="entry name" value="Rev_trsase/Diguanyl_cyclase"/>
</dbReference>
<dbReference type="Pfam" id="PF00990">
    <property type="entry name" value="GGDEF"/>
    <property type="match status" value="1"/>
</dbReference>
<evidence type="ECO:0000313" key="4">
    <source>
        <dbReference type="Proteomes" id="UP000295689"/>
    </source>
</evidence>
<keyword evidence="4" id="KW-1185">Reference proteome</keyword>
<dbReference type="PROSITE" id="PS50887">
    <property type="entry name" value="GGDEF"/>
    <property type="match status" value="1"/>
</dbReference>
<dbReference type="PANTHER" id="PTHR45138">
    <property type="entry name" value="REGULATORY COMPONENTS OF SENSORY TRANSDUCTION SYSTEM"/>
    <property type="match status" value="1"/>
</dbReference>
<keyword evidence="1" id="KW-0472">Membrane</keyword>
<protein>
    <submittedName>
        <fullName evidence="3">Diguanylate cyclase (GGDEF)-like protein</fullName>
    </submittedName>
</protein>
<dbReference type="GO" id="GO:0052621">
    <property type="term" value="F:diguanylate cyclase activity"/>
    <property type="evidence" value="ECO:0007669"/>
    <property type="project" value="TreeGrafter"/>
</dbReference>
<accession>A0A4R2BEE1</accession>
<dbReference type="AlphaFoldDB" id="A0A4R2BEE1"/>
<gene>
    <name evidence="3" type="ORF">EV146_1052</name>
</gene>
<feature type="transmembrane region" description="Helical" evidence="1">
    <location>
        <begin position="74"/>
        <end position="97"/>
    </location>
</feature>
<evidence type="ECO:0000313" key="3">
    <source>
        <dbReference type="EMBL" id="TCN25347.1"/>
    </source>
</evidence>
<feature type="transmembrane region" description="Helical" evidence="1">
    <location>
        <begin position="157"/>
        <end position="177"/>
    </location>
</feature>
<sequence length="346" mass="40026">MGLRENVKSLDELKRNIYSWILPFIVFTLFLNTILQNSCMTTLSGIVNISLIVWFSISWVLVRAKQSFRFTEISNLILISIYHIIKFSEVLFVGVLVRGQESLGDFIIWMPLYILYIFLTLKRRQGLFLSLMVLLVTFIVGMTLFREITTDVKDSLIQFYAAHFVYTLVLFYIHYLFTIHTELNLVRKQSQIDSLTGIFNRQHMDELLAEKLMQRPKENKPLSVIFLDIDHFKCINDRFGHDMGDWVLKEFTRVISARLTDTEFFGRWGGEEFVIITDSGLAEAGVLAERLRVIIEQHTFQSAGKVTCSFGVSSYQNGDDALSLIKRADEGLYLSKTRGRNQVLIN</sequence>
<feature type="transmembrane region" description="Helical" evidence="1">
    <location>
        <begin position="41"/>
        <end position="62"/>
    </location>
</feature>
<dbReference type="InterPro" id="IPR050469">
    <property type="entry name" value="Diguanylate_Cyclase"/>
</dbReference>
<feature type="transmembrane region" description="Helical" evidence="1">
    <location>
        <begin position="103"/>
        <end position="119"/>
    </location>
</feature>
<feature type="domain" description="GGDEF" evidence="2">
    <location>
        <begin position="220"/>
        <end position="346"/>
    </location>
</feature>
<dbReference type="CDD" id="cd01949">
    <property type="entry name" value="GGDEF"/>
    <property type="match status" value="1"/>
</dbReference>
<dbReference type="InterPro" id="IPR029787">
    <property type="entry name" value="Nucleotide_cyclase"/>
</dbReference>